<reference evidence="6" key="2">
    <citation type="journal article" date="2017" name="Nat. Plants">
        <title>The Aegilops tauschii genome reveals multiple impacts of transposons.</title>
        <authorList>
            <person name="Zhao G."/>
            <person name="Zou C."/>
            <person name="Li K."/>
            <person name="Wang K."/>
            <person name="Li T."/>
            <person name="Gao L."/>
            <person name="Zhang X."/>
            <person name="Wang H."/>
            <person name="Yang Z."/>
            <person name="Liu X."/>
            <person name="Jiang W."/>
            <person name="Mao L."/>
            <person name="Kong X."/>
            <person name="Jiao Y."/>
            <person name="Jia J."/>
        </authorList>
    </citation>
    <scope>NUCLEOTIDE SEQUENCE [LARGE SCALE GENOMIC DNA]</scope>
    <source>
        <strain evidence="6">cv. AL8/78</strain>
    </source>
</reference>
<dbReference type="Gene3D" id="3.80.10.10">
    <property type="entry name" value="Ribonuclease Inhibitor"/>
    <property type="match status" value="1"/>
</dbReference>
<dbReference type="PANTHER" id="PTHR32141:SF106">
    <property type="entry name" value="FBD DOMAIN-CONTAINING PROTEIN"/>
    <property type="match status" value="1"/>
</dbReference>
<dbReference type="Pfam" id="PF00646">
    <property type="entry name" value="F-box"/>
    <property type="match status" value="1"/>
</dbReference>
<protein>
    <recommendedName>
        <fullName evidence="7">F-box domain-containing protein</fullName>
    </recommendedName>
</protein>
<dbReference type="Pfam" id="PF08387">
    <property type="entry name" value="FBD"/>
    <property type="match status" value="1"/>
</dbReference>
<feature type="domain" description="F-box/LRR-repeat protein 15/At3g58940/PEG3-like LRR" evidence="4">
    <location>
        <begin position="199"/>
        <end position="424"/>
    </location>
</feature>
<dbReference type="Gramene" id="AET5Gv21084300.1">
    <property type="protein sequence ID" value="AET5Gv21084300.1"/>
    <property type="gene ID" value="AET5Gv21084300"/>
</dbReference>
<name>A0A453M7W4_AEGTS</name>
<dbReference type="InterPro" id="IPR053781">
    <property type="entry name" value="F-box_AtFBL13-like"/>
</dbReference>
<dbReference type="AlphaFoldDB" id="A0A453M7W4"/>
<dbReference type="InterPro" id="IPR036047">
    <property type="entry name" value="F-box-like_dom_sf"/>
</dbReference>
<proteinExistence type="predicted"/>
<dbReference type="STRING" id="200361.A0A453M7W4"/>
<sequence>MGQWEGNQCRNPKGPTHHHPPLPHSTHPTPLSLSPSKSPKHSPTHLPPPSSTMAGRTPLTNAGAATEADAYEPYVAMKQLRAYICTELLPAFPALDTRRLTALPSSSGIDRISLLPDALLRNIVSRLPVTDAARTSVLASRWRRVWLSVPLALIDEYLRPSGNPPTVTAAVSQILDAHPGPFRCVHLVRSHMDACQPQLASWLELFATKGVQELVLVNRPWPLEVPLPATLFSVTTLTRLYIGIWKFPDVARLPRGTSFPCLRELGVCTILTKDGDIEALVARSPVLEILNIQGSNKGLRLRLVSQSLWCVQICGSVVEDIAVVKAPCLDRLIVEHPRDSARGLCTRVRIGDCPKLHALGILKAGNHILEIQGTVIVAGIKPRPSTMVMNVKILSLNVCFGDHDDIKMLTAFLRCFPNLETLHIMSAKGVYQAGNVRLNLRFWESAKPTKSVEFSIKVISFCEFRGELGEAAFLKFFFRSARALESAMITMRSGSFSTDELSSRVKQVYQKMVSKSCKMIVLGSDGPEGGRPWSFKRGTDYCFKDPFSAVEWVG</sequence>
<feature type="compositionally biased region" description="Polar residues" evidence="1">
    <location>
        <begin position="1"/>
        <end position="10"/>
    </location>
</feature>
<feature type="region of interest" description="Disordered" evidence="1">
    <location>
        <begin position="1"/>
        <end position="58"/>
    </location>
</feature>
<feature type="domain" description="F-box" evidence="2">
    <location>
        <begin position="112"/>
        <end position="151"/>
    </location>
</feature>
<dbReference type="Pfam" id="PF24758">
    <property type="entry name" value="LRR_At5g56370"/>
    <property type="match status" value="1"/>
</dbReference>
<evidence type="ECO:0000259" key="3">
    <source>
        <dbReference type="Pfam" id="PF08387"/>
    </source>
</evidence>
<reference evidence="6" key="1">
    <citation type="journal article" date="2014" name="Science">
        <title>Ancient hybridizations among the ancestral genomes of bread wheat.</title>
        <authorList>
            <consortium name="International Wheat Genome Sequencing Consortium,"/>
            <person name="Marcussen T."/>
            <person name="Sandve S.R."/>
            <person name="Heier L."/>
            <person name="Spannagl M."/>
            <person name="Pfeifer M."/>
            <person name="Jakobsen K.S."/>
            <person name="Wulff B.B."/>
            <person name="Steuernagel B."/>
            <person name="Mayer K.F."/>
            <person name="Olsen O.A."/>
        </authorList>
    </citation>
    <scope>NUCLEOTIDE SEQUENCE [LARGE SCALE GENOMIC DNA]</scope>
    <source>
        <strain evidence="6">cv. AL8/78</strain>
    </source>
</reference>
<dbReference type="EnsemblPlants" id="AET5Gv21084300.1">
    <property type="protein sequence ID" value="AET5Gv21084300.1"/>
    <property type="gene ID" value="AET5Gv21084300"/>
</dbReference>
<feature type="domain" description="FBD" evidence="3">
    <location>
        <begin position="448"/>
        <end position="489"/>
    </location>
</feature>
<evidence type="ECO:0008006" key="7">
    <source>
        <dbReference type="Google" id="ProtNLM"/>
    </source>
</evidence>
<evidence type="ECO:0000256" key="1">
    <source>
        <dbReference type="SAM" id="MobiDB-lite"/>
    </source>
</evidence>
<keyword evidence="6" id="KW-1185">Reference proteome</keyword>
<organism evidence="5 6">
    <name type="scientific">Aegilops tauschii subsp. strangulata</name>
    <name type="common">Goatgrass</name>
    <dbReference type="NCBI Taxonomy" id="200361"/>
    <lineage>
        <taxon>Eukaryota</taxon>
        <taxon>Viridiplantae</taxon>
        <taxon>Streptophyta</taxon>
        <taxon>Embryophyta</taxon>
        <taxon>Tracheophyta</taxon>
        <taxon>Spermatophyta</taxon>
        <taxon>Magnoliopsida</taxon>
        <taxon>Liliopsida</taxon>
        <taxon>Poales</taxon>
        <taxon>Poaceae</taxon>
        <taxon>BOP clade</taxon>
        <taxon>Pooideae</taxon>
        <taxon>Triticodae</taxon>
        <taxon>Triticeae</taxon>
        <taxon>Triticinae</taxon>
        <taxon>Aegilops</taxon>
    </lineage>
</organism>
<dbReference type="SUPFAM" id="SSF52047">
    <property type="entry name" value="RNI-like"/>
    <property type="match status" value="1"/>
</dbReference>
<dbReference type="InterPro" id="IPR055411">
    <property type="entry name" value="LRR_FXL15/At3g58940/PEG3-like"/>
</dbReference>
<evidence type="ECO:0000313" key="6">
    <source>
        <dbReference type="Proteomes" id="UP000015105"/>
    </source>
</evidence>
<reference evidence="5" key="3">
    <citation type="journal article" date="2017" name="Nature">
        <title>Genome sequence of the progenitor of the wheat D genome Aegilops tauschii.</title>
        <authorList>
            <person name="Luo M.C."/>
            <person name="Gu Y.Q."/>
            <person name="Puiu D."/>
            <person name="Wang H."/>
            <person name="Twardziok S.O."/>
            <person name="Deal K.R."/>
            <person name="Huo N."/>
            <person name="Zhu T."/>
            <person name="Wang L."/>
            <person name="Wang Y."/>
            <person name="McGuire P.E."/>
            <person name="Liu S."/>
            <person name="Long H."/>
            <person name="Ramasamy R.K."/>
            <person name="Rodriguez J.C."/>
            <person name="Van S.L."/>
            <person name="Yuan L."/>
            <person name="Wang Z."/>
            <person name="Xia Z."/>
            <person name="Xiao L."/>
            <person name="Anderson O.D."/>
            <person name="Ouyang S."/>
            <person name="Liang Y."/>
            <person name="Zimin A.V."/>
            <person name="Pertea G."/>
            <person name="Qi P."/>
            <person name="Bennetzen J.L."/>
            <person name="Dai X."/>
            <person name="Dawson M.W."/>
            <person name="Muller H.G."/>
            <person name="Kugler K."/>
            <person name="Rivarola-Duarte L."/>
            <person name="Spannagl M."/>
            <person name="Mayer K.F.X."/>
            <person name="Lu F.H."/>
            <person name="Bevan M.W."/>
            <person name="Leroy P."/>
            <person name="Li P."/>
            <person name="You F.M."/>
            <person name="Sun Q."/>
            <person name="Liu Z."/>
            <person name="Lyons E."/>
            <person name="Wicker T."/>
            <person name="Salzberg S.L."/>
            <person name="Devos K.M."/>
            <person name="Dvorak J."/>
        </authorList>
    </citation>
    <scope>NUCLEOTIDE SEQUENCE [LARGE SCALE GENOMIC DNA]</scope>
    <source>
        <strain evidence="5">cv. AL8/78</strain>
    </source>
</reference>
<dbReference type="InterPro" id="IPR032675">
    <property type="entry name" value="LRR_dom_sf"/>
</dbReference>
<accession>A0A453M7W4</accession>
<reference evidence="5" key="4">
    <citation type="submission" date="2019-03" db="UniProtKB">
        <authorList>
            <consortium name="EnsemblPlants"/>
        </authorList>
    </citation>
    <scope>IDENTIFICATION</scope>
</reference>
<evidence type="ECO:0000259" key="2">
    <source>
        <dbReference type="Pfam" id="PF00646"/>
    </source>
</evidence>
<evidence type="ECO:0000313" key="5">
    <source>
        <dbReference type="EnsemblPlants" id="AET5Gv21084300.1"/>
    </source>
</evidence>
<dbReference type="InterPro" id="IPR001810">
    <property type="entry name" value="F-box_dom"/>
</dbReference>
<dbReference type="InterPro" id="IPR055302">
    <property type="entry name" value="F-box_dom-containing"/>
</dbReference>
<evidence type="ECO:0000259" key="4">
    <source>
        <dbReference type="Pfam" id="PF24758"/>
    </source>
</evidence>
<feature type="compositionally biased region" description="Low complexity" evidence="1">
    <location>
        <begin position="24"/>
        <end position="37"/>
    </location>
</feature>
<dbReference type="InterPro" id="IPR006566">
    <property type="entry name" value="FBD"/>
</dbReference>
<dbReference type="SUPFAM" id="SSF81383">
    <property type="entry name" value="F-box domain"/>
    <property type="match status" value="1"/>
</dbReference>
<dbReference type="Proteomes" id="UP000015105">
    <property type="component" value="Chromosome 5D"/>
</dbReference>
<dbReference type="PANTHER" id="PTHR32141">
    <property type="match status" value="1"/>
</dbReference>
<reference evidence="5" key="5">
    <citation type="journal article" date="2021" name="G3 (Bethesda)">
        <title>Aegilops tauschii genome assembly Aet v5.0 features greater sequence contiguity and improved annotation.</title>
        <authorList>
            <person name="Wang L."/>
            <person name="Zhu T."/>
            <person name="Rodriguez J.C."/>
            <person name="Deal K.R."/>
            <person name="Dubcovsky J."/>
            <person name="McGuire P.E."/>
            <person name="Lux T."/>
            <person name="Spannagl M."/>
            <person name="Mayer K.F.X."/>
            <person name="Baldrich P."/>
            <person name="Meyers B.C."/>
            <person name="Huo N."/>
            <person name="Gu Y.Q."/>
            <person name="Zhou H."/>
            <person name="Devos K.M."/>
            <person name="Bennetzen J.L."/>
            <person name="Unver T."/>
            <person name="Budak H."/>
            <person name="Gulick P.J."/>
            <person name="Galiba G."/>
            <person name="Kalapos B."/>
            <person name="Nelson D.R."/>
            <person name="Li P."/>
            <person name="You F.M."/>
            <person name="Luo M.C."/>
            <person name="Dvorak J."/>
        </authorList>
    </citation>
    <scope>NUCLEOTIDE SEQUENCE [LARGE SCALE GENOMIC DNA]</scope>
    <source>
        <strain evidence="5">cv. AL8/78</strain>
    </source>
</reference>
<dbReference type="CDD" id="cd22160">
    <property type="entry name" value="F-box_AtFBL13-like"/>
    <property type="match status" value="1"/>
</dbReference>